<evidence type="ECO:0000313" key="6">
    <source>
        <dbReference type="Proteomes" id="UP001209317"/>
    </source>
</evidence>
<sequence length="341" mass="37318">MYSFLYDYSEGCHPAILTALHESNLVQQPGYGDDVFSAAAKDLIKKEADAPHAHVYFVAGGTQTNLVVIHAALKSYEAVISADTGHINVNETGAIEATGHKILAIPSADGKITPAQIQEIADNYHHFPHVVKPAMVYISNATETGAIYSAEELKNISQCCRKNKLLLFMDGARLAAALCSEDNDLTLADIAQLTDVFYIGGTKNGALLGEAVVINNPALQEGFSFHLKQRGALLAKGRILGIQFRTLFSNQLFYQLATHANACAKAIAQAAISAGYSFLTKPQTNQLFIILPYDTIKKLQEKYAFYVWKKIDQDRACIRVVTSWATDKKMVDAFINDLKKS</sequence>
<dbReference type="SUPFAM" id="SSF53383">
    <property type="entry name" value="PLP-dependent transferases"/>
    <property type="match status" value="1"/>
</dbReference>
<dbReference type="InterPro" id="IPR015424">
    <property type="entry name" value="PyrdxlP-dep_Trfase"/>
</dbReference>
<dbReference type="GO" id="GO:0008483">
    <property type="term" value="F:transaminase activity"/>
    <property type="evidence" value="ECO:0007669"/>
    <property type="project" value="UniProtKB-KW"/>
</dbReference>
<dbReference type="PANTHER" id="PTHR48097">
    <property type="entry name" value="L-THREONINE ALDOLASE-RELATED"/>
    <property type="match status" value="1"/>
</dbReference>
<protein>
    <submittedName>
        <fullName evidence="5">Aminotransferase class I/II-fold pyridoxal phosphate-dependent enzyme</fullName>
    </submittedName>
</protein>
<dbReference type="InterPro" id="IPR015421">
    <property type="entry name" value="PyrdxlP-dep_Trfase_major"/>
</dbReference>
<evidence type="ECO:0000256" key="2">
    <source>
        <dbReference type="ARBA" id="ARBA00006966"/>
    </source>
</evidence>
<dbReference type="EMBL" id="JAOTPL010000018">
    <property type="protein sequence ID" value="MCU7695123.1"/>
    <property type="molecule type" value="Genomic_DNA"/>
</dbReference>
<comment type="cofactor">
    <cofactor evidence="1">
        <name>pyridoxal 5'-phosphate</name>
        <dbReference type="ChEBI" id="CHEBI:597326"/>
    </cofactor>
</comment>
<dbReference type="GO" id="GO:0016829">
    <property type="term" value="F:lyase activity"/>
    <property type="evidence" value="ECO:0007669"/>
    <property type="project" value="InterPro"/>
</dbReference>
<evidence type="ECO:0000259" key="4">
    <source>
        <dbReference type="Pfam" id="PF01212"/>
    </source>
</evidence>
<dbReference type="PANTHER" id="PTHR48097:SF5">
    <property type="entry name" value="LOW SPECIFICITY L-THREONINE ALDOLASE"/>
    <property type="match status" value="1"/>
</dbReference>
<evidence type="ECO:0000313" key="5">
    <source>
        <dbReference type="EMBL" id="MCU7695123.1"/>
    </source>
</evidence>
<keyword evidence="3" id="KW-0663">Pyridoxal phosphate</keyword>
<dbReference type="InterPro" id="IPR015422">
    <property type="entry name" value="PyrdxlP-dep_Trfase_small"/>
</dbReference>
<name>A0AAE3IQA8_9BACT</name>
<dbReference type="GO" id="GO:0006520">
    <property type="term" value="P:amino acid metabolic process"/>
    <property type="evidence" value="ECO:0007669"/>
    <property type="project" value="InterPro"/>
</dbReference>
<proteinExistence type="inferred from homology"/>
<dbReference type="Pfam" id="PF01212">
    <property type="entry name" value="Beta_elim_lyase"/>
    <property type="match status" value="1"/>
</dbReference>
<feature type="domain" description="Aromatic amino acid beta-eliminating lyase/threonine aldolase" evidence="4">
    <location>
        <begin position="30"/>
        <end position="290"/>
    </location>
</feature>
<dbReference type="Proteomes" id="UP001209317">
    <property type="component" value="Unassembled WGS sequence"/>
</dbReference>
<dbReference type="Gene3D" id="3.40.640.10">
    <property type="entry name" value="Type I PLP-dependent aspartate aminotransferase-like (Major domain)"/>
    <property type="match status" value="1"/>
</dbReference>
<organism evidence="5 6">
    <name type="scientific">Haoranjiania flava</name>
    <dbReference type="NCBI Taxonomy" id="1856322"/>
    <lineage>
        <taxon>Bacteria</taxon>
        <taxon>Pseudomonadati</taxon>
        <taxon>Bacteroidota</taxon>
        <taxon>Chitinophagia</taxon>
        <taxon>Chitinophagales</taxon>
        <taxon>Chitinophagaceae</taxon>
        <taxon>Haoranjiania</taxon>
    </lineage>
</organism>
<evidence type="ECO:0000256" key="3">
    <source>
        <dbReference type="ARBA" id="ARBA00022898"/>
    </source>
</evidence>
<dbReference type="Gene3D" id="3.90.1150.10">
    <property type="entry name" value="Aspartate Aminotransferase, domain 1"/>
    <property type="match status" value="1"/>
</dbReference>
<comment type="caution">
    <text evidence="5">The sequence shown here is derived from an EMBL/GenBank/DDBJ whole genome shotgun (WGS) entry which is preliminary data.</text>
</comment>
<gene>
    <name evidence="5" type="ORF">OD355_11400</name>
</gene>
<reference evidence="5" key="1">
    <citation type="submission" date="2022-10" db="EMBL/GenBank/DDBJ databases">
        <authorList>
            <person name="Kim H.S."/>
            <person name="Kim J.-S."/>
            <person name="Suh M.K."/>
            <person name="Eom M.K."/>
            <person name="Lee J.-S."/>
        </authorList>
    </citation>
    <scope>NUCLEOTIDE SEQUENCE</scope>
    <source>
        <strain evidence="5">LIP-5</strain>
    </source>
</reference>
<dbReference type="AlphaFoldDB" id="A0AAE3IQA8"/>
<accession>A0AAE3IQA8</accession>
<comment type="similarity">
    <text evidence="2">Belongs to the threonine aldolase family.</text>
</comment>
<evidence type="ECO:0000256" key="1">
    <source>
        <dbReference type="ARBA" id="ARBA00001933"/>
    </source>
</evidence>
<keyword evidence="5" id="KW-0808">Transferase</keyword>
<keyword evidence="6" id="KW-1185">Reference proteome</keyword>
<keyword evidence="5" id="KW-0032">Aminotransferase</keyword>
<dbReference type="InterPro" id="IPR001597">
    <property type="entry name" value="ArAA_b-elim_lyase/Thr_aldolase"/>
</dbReference>
<dbReference type="RefSeq" id="WP_263038610.1">
    <property type="nucleotide sequence ID" value="NZ_JAOTPL010000018.1"/>
</dbReference>